<proteinExistence type="predicted"/>
<dbReference type="Pfam" id="PF13426">
    <property type="entry name" value="PAS_9"/>
    <property type="match status" value="1"/>
</dbReference>
<organism evidence="2 3">
    <name type="scientific">Jilunia laotingensis</name>
    <dbReference type="NCBI Taxonomy" id="2763675"/>
    <lineage>
        <taxon>Bacteria</taxon>
        <taxon>Pseudomonadati</taxon>
        <taxon>Bacteroidota</taxon>
        <taxon>Bacteroidia</taxon>
        <taxon>Bacteroidales</taxon>
        <taxon>Bacteroidaceae</taxon>
        <taxon>Jilunia</taxon>
    </lineage>
</organism>
<dbReference type="InterPro" id="IPR035965">
    <property type="entry name" value="PAS-like_dom_sf"/>
</dbReference>
<dbReference type="EMBL" id="JACRTF010000001">
    <property type="protein sequence ID" value="MBC8593702.1"/>
    <property type="molecule type" value="Genomic_DNA"/>
</dbReference>
<sequence length="110" mass="12570">MTYEWAKEMNCAVTVCDTEGVILFMNDKACKTFAKHGDLIGKNLFDCHNLQSQAKIREMLETGGTNSYTIEKNGIRKMIYQTAWKKDEVVGGMVEISMEIPAEMPHYIRK</sequence>
<dbReference type="Gene3D" id="3.30.450.20">
    <property type="entry name" value="PAS domain"/>
    <property type="match status" value="1"/>
</dbReference>
<dbReference type="CDD" id="cd00130">
    <property type="entry name" value="PAS"/>
    <property type="match status" value="1"/>
</dbReference>
<gene>
    <name evidence="2" type="ORF">H8744_10685</name>
</gene>
<comment type="caution">
    <text evidence="2">The sequence shown here is derived from an EMBL/GenBank/DDBJ whole genome shotgun (WGS) entry which is preliminary data.</text>
</comment>
<dbReference type="InterPro" id="IPR000014">
    <property type="entry name" value="PAS"/>
</dbReference>
<evidence type="ECO:0000313" key="2">
    <source>
        <dbReference type="EMBL" id="MBC8593702.1"/>
    </source>
</evidence>
<keyword evidence="3" id="KW-1185">Reference proteome</keyword>
<dbReference type="Proteomes" id="UP000651085">
    <property type="component" value="Unassembled WGS sequence"/>
</dbReference>
<feature type="domain" description="PAS" evidence="1">
    <location>
        <begin position="11"/>
        <end position="77"/>
    </location>
</feature>
<name>A0A926F6A2_9BACT</name>
<evidence type="ECO:0000313" key="3">
    <source>
        <dbReference type="Proteomes" id="UP000651085"/>
    </source>
</evidence>
<reference evidence="2" key="1">
    <citation type="submission" date="2020-08" db="EMBL/GenBank/DDBJ databases">
        <title>Genome public.</title>
        <authorList>
            <person name="Liu C."/>
            <person name="Sun Q."/>
        </authorList>
    </citation>
    <scope>NUCLEOTIDE SEQUENCE</scope>
    <source>
        <strain evidence="2">N12</strain>
    </source>
</reference>
<dbReference type="SUPFAM" id="SSF55785">
    <property type="entry name" value="PYP-like sensor domain (PAS domain)"/>
    <property type="match status" value="1"/>
</dbReference>
<dbReference type="AlphaFoldDB" id="A0A926F6A2"/>
<accession>A0A926F6A2</accession>
<protein>
    <submittedName>
        <fullName evidence="2">PAS domain-containing protein</fullName>
    </submittedName>
</protein>
<evidence type="ECO:0000259" key="1">
    <source>
        <dbReference type="Pfam" id="PF13426"/>
    </source>
</evidence>
<dbReference type="RefSeq" id="WP_262434808.1">
    <property type="nucleotide sequence ID" value="NZ_JACRTF010000001.1"/>
</dbReference>